<feature type="repeat" description="NHL" evidence="3">
    <location>
        <begin position="37"/>
        <end position="67"/>
    </location>
</feature>
<dbReference type="InterPro" id="IPR015943">
    <property type="entry name" value="WD40/YVTN_repeat-like_dom_sf"/>
</dbReference>
<feature type="signal peptide" evidence="4">
    <location>
        <begin position="1"/>
        <end position="27"/>
    </location>
</feature>
<dbReference type="PANTHER" id="PTHR47197:SF3">
    <property type="entry name" value="DIHYDRO-HEME D1 DEHYDROGENASE"/>
    <property type="match status" value="1"/>
</dbReference>
<dbReference type="SUPFAM" id="SSF51004">
    <property type="entry name" value="C-terminal (heme d1) domain of cytochrome cd1-nitrite reductase"/>
    <property type="match status" value="1"/>
</dbReference>
<comment type="caution">
    <text evidence="6">The sequence shown here is derived from an EMBL/GenBank/DDBJ whole genome shotgun (WGS) entry which is preliminary data.</text>
</comment>
<protein>
    <submittedName>
        <fullName evidence="6">DNA-binding beta-propeller fold protein YncE</fullName>
    </submittedName>
</protein>
<dbReference type="PANTHER" id="PTHR47197">
    <property type="entry name" value="PROTEIN NIRF"/>
    <property type="match status" value="1"/>
</dbReference>
<evidence type="ECO:0000256" key="2">
    <source>
        <dbReference type="ARBA" id="ARBA00022737"/>
    </source>
</evidence>
<dbReference type="InterPro" id="IPR051200">
    <property type="entry name" value="Host-pathogen_enzymatic-act"/>
</dbReference>
<dbReference type="PROSITE" id="PS51257">
    <property type="entry name" value="PROKAR_LIPOPROTEIN"/>
    <property type="match status" value="1"/>
</dbReference>
<feature type="domain" description="YNCE-like beta-propeller" evidence="5">
    <location>
        <begin position="166"/>
        <end position="315"/>
    </location>
</feature>
<dbReference type="GO" id="GO:0003677">
    <property type="term" value="F:DNA binding"/>
    <property type="evidence" value="ECO:0007669"/>
    <property type="project" value="UniProtKB-KW"/>
</dbReference>
<evidence type="ECO:0000313" key="7">
    <source>
        <dbReference type="Proteomes" id="UP000320876"/>
    </source>
</evidence>
<keyword evidence="1 4" id="KW-0732">Signal</keyword>
<proteinExistence type="predicted"/>
<sequence>MRTATRSLIIGAAAVLACAVPAGQAAAAEVVTIPVGDRPTAVAVNSATNTVYVADAGGGTVTIVDGDHDQVRDTVSLGSTVTDIAVNQVTNRVYASNRAGGSVSVLDGDTGAVLTTIAAGRGTAVLGVDEATDRVYAASATTGDIAVIEGDTGAVTATVPGHRLRPAGMAVDSGRETVYVTGETTDELVPLDVVTNTSAEGVRIGRAPAGVGVHEASNTIYVANAGIHHLSVVDGSSRTERETILLRSAGSAIAVHQRTHTVYTNGGPNGLARIDGSGGELVDELSLGINPGGVAVSQHTGAVYVTDPLHDSLMVVTEF</sequence>
<dbReference type="InterPro" id="IPR048433">
    <property type="entry name" value="YNCE-like_beta-prop"/>
</dbReference>
<dbReference type="OrthoDB" id="3612473at2"/>
<evidence type="ECO:0000256" key="1">
    <source>
        <dbReference type="ARBA" id="ARBA00022729"/>
    </source>
</evidence>
<evidence type="ECO:0000256" key="4">
    <source>
        <dbReference type="SAM" id="SignalP"/>
    </source>
</evidence>
<keyword evidence="7" id="KW-1185">Reference proteome</keyword>
<dbReference type="AlphaFoldDB" id="A0A542DJK7"/>
<reference evidence="6 7" key="1">
    <citation type="submission" date="2019-06" db="EMBL/GenBank/DDBJ databases">
        <title>Sequencing the genomes of 1000 actinobacteria strains.</title>
        <authorList>
            <person name="Klenk H.-P."/>
        </authorList>
    </citation>
    <scope>NUCLEOTIDE SEQUENCE [LARGE SCALE GENOMIC DNA]</scope>
    <source>
        <strain evidence="6 7">DSM 45679</strain>
    </source>
</reference>
<keyword evidence="6" id="KW-0238">DNA-binding</keyword>
<dbReference type="Pfam" id="PF21783">
    <property type="entry name" value="YNCE"/>
    <property type="match status" value="1"/>
</dbReference>
<dbReference type="InterPro" id="IPR001258">
    <property type="entry name" value="NHL_repeat"/>
</dbReference>
<accession>A0A542DJK7</accession>
<organism evidence="6 7">
    <name type="scientific">Amycolatopsis cihanbeyliensis</name>
    <dbReference type="NCBI Taxonomy" id="1128664"/>
    <lineage>
        <taxon>Bacteria</taxon>
        <taxon>Bacillati</taxon>
        <taxon>Actinomycetota</taxon>
        <taxon>Actinomycetes</taxon>
        <taxon>Pseudonocardiales</taxon>
        <taxon>Pseudonocardiaceae</taxon>
        <taxon>Amycolatopsis</taxon>
    </lineage>
</organism>
<gene>
    <name evidence="6" type="ORF">FB471_3034</name>
</gene>
<name>A0A542DJK7_AMYCI</name>
<evidence type="ECO:0000313" key="6">
    <source>
        <dbReference type="EMBL" id="TQJ03278.1"/>
    </source>
</evidence>
<keyword evidence="2" id="KW-0677">Repeat</keyword>
<dbReference type="Proteomes" id="UP000320876">
    <property type="component" value="Unassembled WGS sequence"/>
</dbReference>
<dbReference type="Gene3D" id="2.130.10.10">
    <property type="entry name" value="YVTN repeat-like/Quinoprotein amine dehydrogenase"/>
    <property type="match status" value="2"/>
</dbReference>
<evidence type="ECO:0000256" key="3">
    <source>
        <dbReference type="PROSITE-ProRule" id="PRU00504"/>
    </source>
</evidence>
<dbReference type="EMBL" id="VFML01000001">
    <property type="protein sequence ID" value="TQJ03278.1"/>
    <property type="molecule type" value="Genomic_DNA"/>
</dbReference>
<evidence type="ECO:0000259" key="5">
    <source>
        <dbReference type="Pfam" id="PF21783"/>
    </source>
</evidence>
<dbReference type="InterPro" id="IPR011048">
    <property type="entry name" value="Haem_d1_sf"/>
</dbReference>
<dbReference type="RefSeq" id="WP_141998879.1">
    <property type="nucleotide sequence ID" value="NZ_VFML01000001.1"/>
</dbReference>
<feature type="chain" id="PRO_5021983417" evidence="4">
    <location>
        <begin position="28"/>
        <end position="319"/>
    </location>
</feature>
<dbReference type="PROSITE" id="PS51125">
    <property type="entry name" value="NHL"/>
    <property type="match status" value="1"/>
</dbReference>